<name>A0ACA9KTT3_9GLOM</name>
<gene>
    <name evidence="1" type="ORF">SPELUC_LOCUS2469</name>
</gene>
<keyword evidence="2" id="KW-1185">Reference proteome</keyword>
<evidence type="ECO:0000313" key="1">
    <source>
        <dbReference type="EMBL" id="CAG8488870.1"/>
    </source>
</evidence>
<organism evidence="1 2">
    <name type="scientific">Cetraspora pellucida</name>
    <dbReference type="NCBI Taxonomy" id="1433469"/>
    <lineage>
        <taxon>Eukaryota</taxon>
        <taxon>Fungi</taxon>
        <taxon>Fungi incertae sedis</taxon>
        <taxon>Mucoromycota</taxon>
        <taxon>Glomeromycotina</taxon>
        <taxon>Glomeromycetes</taxon>
        <taxon>Diversisporales</taxon>
        <taxon>Gigasporaceae</taxon>
        <taxon>Cetraspora</taxon>
    </lineage>
</organism>
<dbReference type="Proteomes" id="UP000789366">
    <property type="component" value="Unassembled WGS sequence"/>
</dbReference>
<sequence length="415" mass="48309">MFKKTYSNLDIADNSEDTNSVIATHEDTNFANGENNNITIEENNSIAVEEDNSFVIDEDNSFAFDSEDINFTFDNSEDVSFITDNNKDISVDNDSMNPTVDSKKKNDHDEVVAVVCNICKQKWKPGNTTGTFTIHLNNKHKRNISLKQQTLLCFAAMPYISKDAKRINEINKKEFKITRNIFRLTTDNDANMIVAERELQVALLSLGNNEYMHYRCVAHILNIAVKHGMQLKTIIIEKIRNFIKKNNTFLMLQKFDKMKETLDYLVAKNKRQLEDLWLNEDEWKQMDAIDVRLVFTGLKRHLDQYLSSYEEDECYMAQSIMHKLEKYWNIIEQSTILHTLLDSHSKLITFVTCETRSTAISMLYECMLDYQEAPSNPLNTSTTRQKKDQEKQNQCLFFKSLLQQENAAQMENELE</sequence>
<accession>A0ACA9KTT3</accession>
<protein>
    <submittedName>
        <fullName evidence="1">12482_t:CDS:1</fullName>
    </submittedName>
</protein>
<reference evidence="1" key="1">
    <citation type="submission" date="2021-06" db="EMBL/GenBank/DDBJ databases">
        <authorList>
            <person name="Kallberg Y."/>
            <person name="Tangrot J."/>
            <person name="Rosling A."/>
        </authorList>
    </citation>
    <scope>NUCLEOTIDE SEQUENCE</scope>
    <source>
        <strain evidence="1">28 12/20/2015</strain>
    </source>
</reference>
<dbReference type="EMBL" id="CAJVPW010001638">
    <property type="protein sequence ID" value="CAG8488870.1"/>
    <property type="molecule type" value="Genomic_DNA"/>
</dbReference>
<evidence type="ECO:0000313" key="2">
    <source>
        <dbReference type="Proteomes" id="UP000789366"/>
    </source>
</evidence>
<comment type="caution">
    <text evidence="1">The sequence shown here is derived from an EMBL/GenBank/DDBJ whole genome shotgun (WGS) entry which is preliminary data.</text>
</comment>
<proteinExistence type="predicted"/>